<dbReference type="STRING" id="158441.A0A226EG06"/>
<dbReference type="InterPro" id="IPR013830">
    <property type="entry name" value="SGNH_hydro"/>
</dbReference>
<dbReference type="Pfam" id="PF13472">
    <property type="entry name" value="Lipase_GDSL_2"/>
    <property type="match status" value="1"/>
</dbReference>
<evidence type="ECO:0000259" key="1">
    <source>
        <dbReference type="Pfam" id="PF13472"/>
    </source>
</evidence>
<reference evidence="2 3" key="1">
    <citation type="submission" date="2015-12" db="EMBL/GenBank/DDBJ databases">
        <title>The genome of Folsomia candida.</title>
        <authorList>
            <person name="Faddeeva A."/>
            <person name="Derks M.F."/>
            <person name="Anvar Y."/>
            <person name="Smit S."/>
            <person name="Van Straalen N."/>
            <person name="Roelofs D."/>
        </authorList>
    </citation>
    <scope>NUCLEOTIDE SEQUENCE [LARGE SCALE GENOMIC DNA]</scope>
    <source>
        <strain evidence="2 3">VU population</strain>
        <tissue evidence="2">Whole body</tissue>
    </source>
</reference>
<dbReference type="AlphaFoldDB" id="A0A226EG06"/>
<dbReference type="Proteomes" id="UP000198287">
    <property type="component" value="Unassembled WGS sequence"/>
</dbReference>
<name>A0A226EG06_FOLCA</name>
<sequence length="214" mass="24218">MHKSIPVPTQARGRRGSLFKERLLLVSPEIAFIGDSILAKFAEDGQAVWEKNYSHLNSGNMGTVGDSTQMLIEKLERDMLPLEDTQIVVLMIGATDLRHKLKVSVVFDQIRKIIQMLQAGCRSGVKIMILGVLPRGDSNVDCNDAIAETNEMLTNLENGFTMRFVTLQSQFYDKEKNKIREELFHTDRINLNEKGYEVLANAIHPVLQEFLQSK</sequence>
<comment type="caution">
    <text evidence="2">The sequence shown here is derived from an EMBL/GenBank/DDBJ whole genome shotgun (WGS) entry which is preliminary data.</text>
</comment>
<gene>
    <name evidence="2" type="ORF">Fcan01_09415</name>
</gene>
<accession>A0A226EG06</accession>
<dbReference type="InterPro" id="IPR051532">
    <property type="entry name" value="Ester_Hydrolysis_Enzymes"/>
</dbReference>
<dbReference type="InterPro" id="IPR036514">
    <property type="entry name" value="SGNH_hydro_sf"/>
</dbReference>
<dbReference type="PANTHER" id="PTHR30383">
    <property type="entry name" value="THIOESTERASE 1/PROTEASE 1/LYSOPHOSPHOLIPASE L1"/>
    <property type="match status" value="1"/>
</dbReference>
<dbReference type="EMBL" id="LNIX01000004">
    <property type="protein sequence ID" value="OXA55994.1"/>
    <property type="molecule type" value="Genomic_DNA"/>
</dbReference>
<protein>
    <submittedName>
        <fullName evidence="2">Platelet-activating factor acetylhydrolase IB subunit gamma</fullName>
    </submittedName>
</protein>
<dbReference type="OMA" id="NGFTIRW"/>
<dbReference type="Gene3D" id="3.40.50.1110">
    <property type="entry name" value="SGNH hydrolase"/>
    <property type="match status" value="1"/>
</dbReference>
<dbReference type="GO" id="GO:0004622">
    <property type="term" value="F:phosphatidylcholine lysophospholipase activity"/>
    <property type="evidence" value="ECO:0007669"/>
    <property type="project" value="TreeGrafter"/>
</dbReference>
<evidence type="ECO:0000313" key="3">
    <source>
        <dbReference type="Proteomes" id="UP000198287"/>
    </source>
</evidence>
<proteinExistence type="predicted"/>
<dbReference type="PANTHER" id="PTHR30383:SF32">
    <property type="entry name" value="SGNH-HYDROLASE"/>
    <property type="match status" value="1"/>
</dbReference>
<evidence type="ECO:0000313" key="2">
    <source>
        <dbReference type="EMBL" id="OXA55994.1"/>
    </source>
</evidence>
<organism evidence="2 3">
    <name type="scientific">Folsomia candida</name>
    <name type="common">Springtail</name>
    <dbReference type="NCBI Taxonomy" id="158441"/>
    <lineage>
        <taxon>Eukaryota</taxon>
        <taxon>Metazoa</taxon>
        <taxon>Ecdysozoa</taxon>
        <taxon>Arthropoda</taxon>
        <taxon>Hexapoda</taxon>
        <taxon>Collembola</taxon>
        <taxon>Entomobryomorpha</taxon>
        <taxon>Isotomoidea</taxon>
        <taxon>Isotomidae</taxon>
        <taxon>Proisotominae</taxon>
        <taxon>Folsomia</taxon>
    </lineage>
</organism>
<dbReference type="SUPFAM" id="SSF52266">
    <property type="entry name" value="SGNH hydrolase"/>
    <property type="match status" value="1"/>
</dbReference>
<keyword evidence="3" id="KW-1185">Reference proteome</keyword>
<dbReference type="OrthoDB" id="10489196at2759"/>
<feature type="domain" description="SGNH hydrolase-type esterase" evidence="1">
    <location>
        <begin position="32"/>
        <end position="197"/>
    </location>
</feature>
<keyword evidence="2" id="KW-0378">Hydrolase</keyword>